<comment type="caution">
    <text evidence="7">The sequence shown here is derived from an EMBL/GenBank/DDBJ whole genome shotgun (WGS) entry which is preliminary data.</text>
</comment>
<dbReference type="GO" id="GO:0003677">
    <property type="term" value="F:DNA binding"/>
    <property type="evidence" value="ECO:0007669"/>
    <property type="project" value="InterPro"/>
</dbReference>
<keyword evidence="3" id="KW-0808">Transferase</keyword>
<sequence>MHKNTIKLIIDDCLNVLETLPNESVDLILLDPPYNISLTDWDIFTDYISWAQLWITEAYRVLKKNGNCIIFGGTQFEGKKTGDLYELIHYIRHNTKFNIANTIVWYYKNGISAKRFFANRHEEIIWIVKNKNYYFDLDAVRVPYNEETKTLYLKDKRLNPETIEKGKNPTNVWEIGRLNGNSKERVGHPTQKPKELIRRIIRGLSPENGQVLDFFAGSCVTGIVAIEEKRSAILCDTDPLAKDYLKKHFDNTFFNLDDFL</sequence>
<evidence type="ECO:0000256" key="3">
    <source>
        <dbReference type="ARBA" id="ARBA00022679"/>
    </source>
</evidence>
<dbReference type="CDD" id="cd02440">
    <property type="entry name" value="AdoMet_MTases"/>
    <property type="match status" value="1"/>
</dbReference>
<comment type="similarity">
    <text evidence="1">Belongs to the N(4)/N(6)-methyltransferase family.</text>
</comment>
<accession>A0AB37IA80</accession>
<dbReference type="InterPro" id="IPR029063">
    <property type="entry name" value="SAM-dependent_MTases_sf"/>
</dbReference>
<evidence type="ECO:0000256" key="4">
    <source>
        <dbReference type="ARBA" id="ARBA00022691"/>
    </source>
</evidence>
<dbReference type="Proteomes" id="UP000253498">
    <property type="component" value="Unassembled WGS sequence"/>
</dbReference>
<evidence type="ECO:0000259" key="6">
    <source>
        <dbReference type="Pfam" id="PF01555"/>
    </source>
</evidence>
<feature type="domain" description="DNA methylase N-4/N-6" evidence="6">
    <location>
        <begin position="25"/>
        <end position="245"/>
    </location>
</feature>
<dbReference type="RefSeq" id="WP_052410490.1">
    <property type="nucleotide sequence ID" value="NZ_KZ846568.1"/>
</dbReference>
<dbReference type="Pfam" id="PF01555">
    <property type="entry name" value="N6_N4_Mtase"/>
    <property type="match status" value="1"/>
</dbReference>
<reference evidence="7 8" key="1">
    <citation type="submission" date="2015-06" db="EMBL/GenBank/DDBJ databases">
        <title>The Genome Sequence of Enterococcus hirae 88EA1.</title>
        <authorList>
            <consortium name="The Broad Institute Genomics Platform"/>
            <consortium name="The Broad Institute Genome Sequencing Center for Infectious Disease"/>
            <person name="Earl A.M."/>
            <person name="Van Tyne D."/>
            <person name="Lebreton F."/>
            <person name="Saavedra J.T."/>
            <person name="Gilmore M.S."/>
            <person name="Manson McGuire A."/>
            <person name="Clock S."/>
            <person name="Crupain M."/>
            <person name="Rangan U."/>
            <person name="Young S."/>
            <person name="Abouelleil A."/>
            <person name="Cao P."/>
            <person name="Chapman S.B."/>
            <person name="Griggs A."/>
            <person name="Priest M."/>
            <person name="Shea T."/>
            <person name="Wortman J."/>
            <person name="Nusbaum C."/>
            <person name="Birren B."/>
        </authorList>
    </citation>
    <scope>NUCLEOTIDE SEQUENCE [LARGE SCALE GENOMIC DNA]</scope>
    <source>
        <strain evidence="7 8">88EA1</strain>
    </source>
</reference>
<keyword evidence="2" id="KW-0489">Methyltransferase</keyword>
<dbReference type="EMBL" id="LESJ01000010">
    <property type="protein sequence ID" value="RBT66160.1"/>
    <property type="molecule type" value="Genomic_DNA"/>
</dbReference>
<dbReference type="AlphaFoldDB" id="A0AB37IA80"/>
<dbReference type="GO" id="GO:0032259">
    <property type="term" value="P:methylation"/>
    <property type="evidence" value="ECO:0007669"/>
    <property type="project" value="UniProtKB-KW"/>
</dbReference>
<dbReference type="PRINTS" id="PR00506">
    <property type="entry name" value="D21N6MTFRASE"/>
</dbReference>
<evidence type="ECO:0000256" key="5">
    <source>
        <dbReference type="ARBA" id="ARBA00022747"/>
    </source>
</evidence>
<evidence type="ECO:0000313" key="7">
    <source>
        <dbReference type="EMBL" id="RBT66160.1"/>
    </source>
</evidence>
<dbReference type="PROSITE" id="PS00092">
    <property type="entry name" value="N6_MTASE"/>
    <property type="match status" value="1"/>
</dbReference>
<dbReference type="Gene3D" id="3.40.50.150">
    <property type="entry name" value="Vaccinia Virus protein VP39"/>
    <property type="match status" value="1"/>
</dbReference>
<dbReference type="SUPFAM" id="SSF53335">
    <property type="entry name" value="S-adenosyl-L-methionine-dependent methyltransferases"/>
    <property type="match status" value="1"/>
</dbReference>
<dbReference type="GO" id="GO:0008170">
    <property type="term" value="F:N-methyltransferase activity"/>
    <property type="evidence" value="ECO:0007669"/>
    <property type="project" value="InterPro"/>
</dbReference>
<keyword evidence="5" id="KW-0680">Restriction system</keyword>
<protein>
    <recommendedName>
        <fullName evidence="6">DNA methylase N-4/N-6 domain-containing protein</fullName>
    </recommendedName>
</protein>
<dbReference type="InterPro" id="IPR002295">
    <property type="entry name" value="N4/N6-MTase_EcoPI_Mod-like"/>
</dbReference>
<dbReference type="InterPro" id="IPR002052">
    <property type="entry name" value="DNA_methylase_N6_adenine_CS"/>
</dbReference>
<dbReference type="InterPro" id="IPR002941">
    <property type="entry name" value="DNA_methylase_N4/N6"/>
</dbReference>
<proteinExistence type="inferred from homology"/>
<gene>
    <name evidence="7" type="ORF">EB03_02772</name>
</gene>
<evidence type="ECO:0000256" key="1">
    <source>
        <dbReference type="ARBA" id="ARBA00006594"/>
    </source>
</evidence>
<evidence type="ECO:0000313" key="8">
    <source>
        <dbReference type="Proteomes" id="UP000253498"/>
    </source>
</evidence>
<name>A0AB37IA80_ENTHR</name>
<dbReference type="GO" id="GO:0009307">
    <property type="term" value="P:DNA restriction-modification system"/>
    <property type="evidence" value="ECO:0007669"/>
    <property type="project" value="UniProtKB-KW"/>
</dbReference>
<evidence type="ECO:0000256" key="2">
    <source>
        <dbReference type="ARBA" id="ARBA00022603"/>
    </source>
</evidence>
<keyword evidence="4" id="KW-0949">S-adenosyl-L-methionine</keyword>
<organism evidence="7 8">
    <name type="scientific">Enterococcus hirae</name>
    <dbReference type="NCBI Taxonomy" id="1354"/>
    <lineage>
        <taxon>Bacteria</taxon>
        <taxon>Bacillati</taxon>
        <taxon>Bacillota</taxon>
        <taxon>Bacilli</taxon>
        <taxon>Lactobacillales</taxon>
        <taxon>Enterococcaceae</taxon>
        <taxon>Enterococcus</taxon>
    </lineage>
</organism>